<gene>
    <name evidence="2" type="ORF">SNEC2469_LOCUS33358</name>
</gene>
<evidence type="ECO:0000313" key="3">
    <source>
        <dbReference type="Proteomes" id="UP000601435"/>
    </source>
</evidence>
<dbReference type="AlphaFoldDB" id="A0A813C552"/>
<feature type="domain" description="Transposase Tc1-like" evidence="1">
    <location>
        <begin position="70"/>
        <end position="132"/>
    </location>
</feature>
<proteinExistence type="predicted"/>
<protein>
    <recommendedName>
        <fullName evidence="1">Transposase Tc1-like domain-containing protein</fullName>
    </recommendedName>
</protein>
<comment type="caution">
    <text evidence="2">The sequence shown here is derived from an EMBL/GenBank/DDBJ whole genome shotgun (WGS) entry which is preliminary data.</text>
</comment>
<dbReference type="EMBL" id="CAJNJA010087599">
    <property type="protein sequence ID" value="CAE7938979.1"/>
    <property type="molecule type" value="Genomic_DNA"/>
</dbReference>
<dbReference type="GO" id="GO:0003677">
    <property type="term" value="F:DNA binding"/>
    <property type="evidence" value="ECO:0007669"/>
    <property type="project" value="InterPro"/>
</dbReference>
<dbReference type="InterPro" id="IPR002492">
    <property type="entry name" value="Transposase_Tc1-like"/>
</dbReference>
<name>A0A813C552_9DINO</name>
<accession>A0A813C552</accession>
<evidence type="ECO:0000259" key="1">
    <source>
        <dbReference type="Pfam" id="PF01498"/>
    </source>
</evidence>
<dbReference type="GO" id="GO:0015074">
    <property type="term" value="P:DNA integration"/>
    <property type="evidence" value="ECO:0007669"/>
    <property type="project" value="InterPro"/>
</dbReference>
<organism evidence="2 3">
    <name type="scientific">Symbiodinium necroappetens</name>
    <dbReference type="NCBI Taxonomy" id="1628268"/>
    <lineage>
        <taxon>Eukaryota</taxon>
        <taxon>Sar</taxon>
        <taxon>Alveolata</taxon>
        <taxon>Dinophyceae</taxon>
        <taxon>Suessiales</taxon>
        <taxon>Symbiodiniaceae</taxon>
        <taxon>Symbiodinium</taxon>
    </lineage>
</organism>
<dbReference type="OrthoDB" id="406922at2759"/>
<evidence type="ECO:0000313" key="2">
    <source>
        <dbReference type="EMBL" id="CAE7938979.1"/>
    </source>
</evidence>
<dbReference type="GO" id="GO:0006313">
    <property type="term" value="P:DNA transposition"/>
    <property type="evidence" value="ECO:0007669"/>
    <property type="project" value="InterPro"/>
</dbReference>
<keyword evidence="3" id="KW-1185">Reference proteome</keyword>
<sequence>MSADERKWAKTWYSEGKQPSEIAGLLGRDTSSIARLLCVQKPVKKQGRPSALTKAQIDFLERKLDQMIVKADGQHTVTVEMLQKAAKIKASSRTILRALHERNIFFRKLREKPVLTPEDVRDRFQFAKTYRNKTGTWWANRLDAFIDGKHFQVYLNSKASGTLQGVPAGDGPCHEYAVAGSSETVVNLFEEAQEPFNAGAWVKRWQKAEVLASASDPGNKKKGRSSLL</sequence>
<dbReference type="InterPro" id="IPR009057">
    <property type="entry name" value="Homeodomain-like_sf"/>
</dbReference>
<dbReference type="Proteomes" id="UP000601435">
    <property type="component" value="Unassembled WGS sequence"/>
</dbReference>
<reference evidence="2" key="1">
    <citation type="submission" date="2021-02" db="EMBL/GenBank/DDBJ databases">
        <authorList>
            <person name="Dougan E. K."/>
            <person name="Rhodes N."/>
            <person name="Thang M."/>
            <person name="Chan C."/>
        </authorList>
    </citation>
    <scope>NUCLEOTIDE SEQUENCE</scope>
</reference>
<dbReference type="Pfam" id="PF01498">
    <property type="entry name" value="HTH_Tnp_Tc3_2"/>
    <property type="match status" value="1"/>
</dbReference>
<dbReference type="SUPFAM" id="SSF46689">
    <property type="entry name" value="Homeodomain-like"/>
    <property type="match status" value="1"/>
</dbReference>